<reference evidence="3" key="1">
    <citation type="submission" date="2022-01" db="EMBL/GenBank/DDBJ databases">
        <authorList>
            <person name="King R."/>
        </authorList>
    </citation>
    <scope>NUCLEOTIDE SEQUENCE</scope>
</reference>
<dbReference type="OrthoDB" id="8068065at2759"/>
<evidence type="ECO:0000256" key="1">
    <source>
        <dbReference type="PROSITE-ProRule" id="PRU00047"/>
    </source>
</evidence>
<dbReference type="AlphaFoldDB" id="A0A9N9Q8I3"/>
<dbReference type="InterPro" id="IPR001878">
    <property type="entry name" value="Znf_CCHC"/>
</dbReference>
<organism evidence="3 4">
    <name type="scientific">Ceutorhynchus assimilis</name>
    <name type="common">cabbage seed weevil</name>
    <dbReference type="NCBI Taxonomy" id="467358"/>
    <lineage>
        <taxon>Eukaryota</taxon>
        <taxon>Metazoa</taxon>
        <taxon>Ecdysozoa</taxon>
        <taxon>Arthropoda</taxon>
        <taxon>Hexapoda</taxon>
        <taxon>Insecta</taxon>
        <taxon>Pterygota</taxon>
        <taxon>Neoptera</taxon>
        <taxon>Endopterygota</taxon>
        <taxon>Coleoptera</taxon>
        <taxon>Polyphaga</taxon>
        <taxon>Cucujiformia</taxon>
        <taxon>Curculionidae</taxon>
        <taxon>Ceutorhynchinae</taxon>
        <taxon>Ceutorhynchus</taxon>
    </lineage>
</organism>
<protein>
    <recommendedName>
        <fullName evidence="2">CCHC-type domain-containing protein</fullName>
    </recommendedName>
</protein>
<keyword evidence="1" id="KW-0862">Zinc</keyword>
<evidence type="ECO:0000259" key="2">
    <source>
        <dbReference type="PROSITE" id="PS50158"/>
    </source>
</evidence>
<keyword evidence="1" id="KW-0479">Metal-binding</keyword>
<proteinExistence type="predicted"/>
<dbReference type="InterPro" id="IPR036875">
    <property type="entry name" value="Znf_CCHC_sf"/>
</dbReference>
<dbReference type="PROSITE" id="PS50158">
    <property type="entry name" value="ZF_CCHC"/>
    <property type="match status" value="1"/>
</dbReference>
<name>A0A9N9Q8I3_9CUCU</name>
<dbReference type="GO" id="GO:0008270">
    <property type="term" value="F:zinc ion binding"/>
    <property type="evidence" value="ECO:0007669"/>
    <property type="project" value="UniProtKB-KW"/>
</dbReference>
<sequence>MPRPYLVLVDLFNWSQRKLDVPVAMRKDTLTANCPKPKREKGACFNCGSKQHLRNLCPQRTSATPASTTMVIRIIYKRWDS</sequence>
<gene>
    <name evidence="3" type="ORF">CEUTPL_LOCUS779</name>
</gene>
<accession>A0A9N9Q8I3</accession>
<keyword evidence="1" id="KW-0863">Zinc-finger</keyword>
<feature type="domain" description="CCHC-type" evidence="2">
    <location>
        <begin position="44"/>
        <end position="59"/>
    </location>
</feature>
<dbReference type="EMBL" id="OU892277">
    <property type="protein sequence ID" value="CAG9760043.1"/>
    <property type="molecule type" value="Genomic_DNA"/>
</dbReference>
<keyword evidence="4" id="KW-1185">Reference proteome</keyword>
<dbReference type="SUPFAM" id="SSF57756">
    <property type="entry name" value="Retrovirus zinc finger-like domains"/>
    <property type="match status" value="1"/>
</dbReference>
<dbReference type="GO" id="GO:0003676">
    <property type="term" value="F:nucleic acid binding"/>
    <property type="evidence" value="ECO:0007669"/>
    <property type="project" value="InterPro"/>
</dbReference>
<dbReference type="Proteomes" id="UP001152799">
    <property type="component" value="Chromosome 1"/>
</dbReference>
<evidence type="ECO:0000313" key="4">
    <source>
        <dbReference type="Proteomes" id="UP001152799"/>
    </source>
</evidence>
<evidence type="ECO:0000313" key="3">
    <source>
        <dbReference type="EMBL" id="CAG9760043.1"/>
    </source>
</evidence>
<dbReference type="Gene3D" id="4.10.60.10">
    <property type="entry name" value="Zinc finger, CCHC-type"/>
    <property type="match status" value="1"/>
</dbReference>